<dbReference type="GO" id="GO:0004672">
    <property type="term" value="F:protein kinase activity"/>
    <property type="evidence" value="ECO:0007669"/>
    <property type="project" value="InterPro"/>
</dbReference>
<dbReference type="Pfam" id="PF00069">
    <property type="entry name" value="Pkinase"/>
    <property type="match status" value="1"/>
</dbReference>
<protein>
    <recommendedName>
        <fullName evidence="1">Protein kinase domain-containing protein</fullName>
    </recommendedName>
</protein>
<dbReference type="Gene3D" id="1.10.510.10">
    <property type="entry name" value="Transferase(Phosphotransferase) domain 1"/>
    <property type="match status" value="1"/>
</dbReference>
<sequence length="184" mass="20722">MSFTSERDVQEDTALPMDNDVGVGAKWLPTVALSEIEEKAQISSNVFLVTWNGRDETFIYKTVEHPFYDQSHTALFQQELRNIVLLQGIRNIVQLVAVVKSPSPFKTAPLSEGGHVILGMVLEYHPNGTLEDAIHRRDGKGTAWQAWPYQLARALLRLHDSFLTHMDITPRKVIIDAADEGSFH</sequence>
<dbReference type="GeneID" id="43672098"/>
<evidence type="ECO:0000313" key="3">
    <source>
        <dbReference type="Proteomes" id="UP000325579"/>
    </source>
</evidence>
<organism evidence="2 3">
    <name type="scientific">Aspergillus pseudonomiae</name>
    <dbReference type="NCBI Taxonomy" id="1506151"/>
    <lineage>
        <taxon>Eukaryota</taxon>
        <taxon>Fungi</taxon>
        <taxon>Dikarya</taxon>
        <taxon>Ascomycota</taxon>
        <taxon>Pezizomycotina</taxon>
        <taxon>Eurotiomycetes</taxon>
        <taxon>Eurotiomycetidae</taxon>
        <taxon>Eurotiales</taxon>
        <taxon>Aspergillaceae</taxon>
        <taxon>Aspergillus</taxon>
        <taxon>Aspergillus subgen. Circumdati</taxon>
    </lineage>
</organism>
<dbReference type="EMBL" id="ML736779">
    <property type="protein sequence ID" value="KAE8403174.1"/>
    <property type="molecule type" value="Genomic_DNA"/>
</dbReference>
<dbReference type="InterPro" id="IPR011009">
    <property type="entry name" value="Kinase-like_dom_sf"/>
</dbReference>
<evidence type="ECO:0000259" key="1">
    <source>
        <dbReference type="PROSITE" id="PS50011"/>
    </source>
</evidence>
<proteinExistence type="predicted"/>
<reference evidence="2 3" key="1">
    <citation type="submission" date="2019-04" db="EMBL/GenBank/DDBJ databases">
        <authorList>
            <consortium name="DOE Joint Genome Institute"/>
            <person name="Mondo S."/>
            <person name="Kjaerbolling I."/>
            <person name="Vesth T."/>
            <person name="Frisvad J.C."/>
            <person name="Nybo J.L."/>
            <person name="Theobald S."/>
            <person name="Kildgaard S."/>
            <person name="Isbrandt T."/>
            <person name="Kuo A."/>
            <person name="Sato A."/>
            <person name="Lyhne E.K."/>
            <person name="Kogle M.E."/>
            <person name="Wiebenga A."/>
            <person name="Kun R.S."/>
            <person name="Lubbers R.J."/>
            <person name="Makela M.R."/>
            <person name="Barry K."/>
            <person name="Chovatia M."/>
            <person name="Clum A."/>
            <person name="Daum C."/>
            <person name="Haridas S."/>
            <person name="He G."/>
            <person name="LaButti K."/>
            <person name="Lipzen A."/>
            <person name="Riley R."/>
            <person name="Salamov A."/>
            <person name="Simmons B.A."/>
            <person name="Magnuson J.K."/>
            <person name="Henrissat B."/>
            <person name="Mortensen U.H."/>
            <person name="Larsen T.O."/>
            <person name="Devries R.P."/>
            <person name="Grigoriev I.V."/>
            <person name="Machida M."/>
            <person name="Baker S.E."/>
            <person name="Andersen M.R."/>
            <person name="Cantor M.N."/>
            <person name="Hua S.X."/>
        </authorList>
    </citation>
    <scope>NUCLEOTIDE SEQUENCE [LARGE SCALE GENOMIC DNA]</scope>
    <source>
        <strain evidence="2 3">CBS 119388</strain>
    </source>
</reference>
<dbReference type="PROSITE" id="PS50011">
    <property type="entry name" value="PROTEIN_KINASE_DOM"/>
    <property type="match status" value="1"/>
</dbReference>
<name>A0A5N7DAB0_9EURO</name>
<dbReference type="AlphaFoldDB" id="A0A5N7DAB0"/>
<evidence type="ECO:0000313" key="2">
    <source>
        <dbReference type="EMBL" id="KAE8403174.1"/>
    </source>
</evidence>
<dbReference type="RefSeq" id="XP_031940493.1">
    <property type="nucleotide sequence ID" value="XM_032087407.1"/>
</dbReference>
<feature type="domain" description="Protein kinase" evidence="1">
    <location>
        <begin position="36"/>
        <end position="184"/>
    </location>
</feature>
<dbReference type="OrthoDB" id="4062651at2759"/>
<gene>
    <name evidence="2" type="ORF">BDV37DRAFT_283971</name>
</gene>
<accession>A0A5N7DAB0</accession>
<dbReference type="InterPro" id="IPR000719">
    <property type="entry name" value="Prot_kinase_dom"/>
</dbReference>
<keyword evidence="3" id="KW-1185">Reference proteome</keyword>
<dbReference type="Proteomes" id="UP000325579">
    <property type="component" value="Unassembled WGS sequence"/>
</dbReference>
<dbReference type="GO" id="GO:0005524">
    <property type="term" value="F:ATP binding"/>
    <property type="evidence" value="ECO:0007669"/>
    <property type="project" value="InterPro"/>
</dbReference>
<dbReference type="SUPFAM" id="SSF56112">
    <property type="entry name" value="Protein kinase-like (PK-like)"/>
    <property type="match status" value="1"/>
</dbReference>